<keyword evidence="2" id="KW-1185">Reference proteome</keyword>
<dbReference type="RefSeq" id="WP_145058250.1">
    <property type="nucleotide sequence ID" value="NZ_CP036263.1"/>
</dbReference>
<organism evidence="1 2">
    <name type="scientific">Adhaeretor mobilis</name>
    <dbReference type="NCBI Taxonomy" id="1930276"/>
    <lineage>
        <taxon>Bacteria</taxon>
        <taxon>Pseudomonadati</taxon>
        <taxon>Planctomycetota</taxon>
        <taxon>Planctomycetia</taxon>
        <taxon>Pirellulales</taxon>
        <taxon>Lacipirellulaceae</taxon>
        <taxon>Adhaeretor</taxon>
    </lineage>
</organism>
<name>A0A517MS21_9BACT</name>
<dbReference type="KEGG" id="amob:HG15A2_09470"/>
<evidence type="ECO:0000313" key="1">
    <source>
        <dbReference type="EMBL" id="QDS97683.1"/>
    </source>
</evidence>
<dbReference type="AlphaFoldDB" id="A0A517MS21"/>
<evidence type="ECO:0000313" key="2">
    <source>
        <dbReference type="Proteomes" id="UP000319852"/>
    </source>
</evidence>
<dbReference type="Proteomes" id="UP000319852">
    <property type="component" value="Chromosome"/>
</dbReference>
<proteinExistence type="predicted"/>
<protein>
    <submittedName>
        <fullName evidence="1">Uncharacterized protein</fullName>
    </submittedName>
</protein>
<dbReference type="EMBL" id="CP036263">
    <property type="protein sequence ID" value="QDS97683.1"/>
    <property type="molecule type" value="Genomic_DNA"/>
</dbReference>
<gene>
    <name evidence="1" type="ORF">HG15A2_09470</name>
</gene>
<reference evidence="1 2" key="1">
    <citation type="submission" date="2019-02" db="EMBL/GenBank/DDBJ databases">
        <title>Deep-cultivation of Planctomycetes and their phenomic and genomic characterization uncovers novel biology.</title>
        <authorList>
            <person name="Wiegand S."/>
            <person name="Jogler M."/>
            <person name="Boedeker C."/>
            <person name="Pinto D."/>
            <person name="Vollmers J."/>
            <person name="Rivas-Marin E."/>
            <person name="Kohn T."/>
            <person name="Peeters S.H."/>
            <person name="Heuer A."/>
            <person name="Rast P."/>
            <person name="Oberbeckmann S."/>
            <person name="Bunk B."/>
            <person name="Jeske O."/>
            <person name="Meyerdierks A."/>
            <person name="Storesund J.E."/>
            <person name="Kallscheuer N."/>
            <person name="Luecker S."/>
            <person name="Lage O.M."/>
            <person name="Pohl T."/>
            <person name="Merkel B.J."/>
            <person name="Hornburger P."/>
            <person name="Mueller R.-W."/>
            <person name="Bruemmer F."/>
            <person name="Labrenz M."/>
            <person name="Spormann A.M."/>
            <person name="Op den Camp H."/>
            <person name="Overmann J."/>
            <person name="Amann R."/>
            <person name="Jetten M.S.M."/>
            <person name="Mascher T."/>
            <person name="Medema M.H."/>
            <person name="Devos D.P."/>
            <person name="Kaster A.-K."/>
            <person name="Ovreas L."/>
            <person name="Rohde M."/>
            <person name="Galperin M.Y."/>
            <person name="Jogler C."/>
        </authorList>
    </citation>
    <scope>NUCLEOTIDE SEQUENCE [LARGE SCALE GENOMIC DNA]</scope>
    <source>
        <strain evidence="1 2">HG15A2</strain>
    </source>
</reference>
<sequence length="171" mass="19358">MDKPLINDDLWKRRGISILWDADSLNSLCRSDEVISLRHFRQLFNDRWSDVDASMVDEETLVVAGLESCIDALPPEEATKWLQDVFYKAMVSYQGEVADGGTQAALILWFVDSRRLKYRTSDDGWSMHCAGEFKGQQIPLGRCLFNGAAKDLKEIQDADGNSLGLYHPRIS</sequence>
<dbReference type="OrthoDB" id="5515339at2"/>
<accession>A0A517MS21</accession>